<dbReference type="STRING" id="947166.A0A1D1UMC9"/>
<reference evidence="12 13" key="1">
    <citation type="journal article" date="2016" name="Nat. Commun.">
        <title>Extremotolerant tardigrade genome and improved radiotolerance of human cultured cells by tardigrade-unique protein.</title>
        <authorList>
            <person name="Hashimoto T."/>
            <person name="Horikawa D.D."/>
            <person name="Saito Y."/>
            <person name="Kuwahara H."/>
            <person name="Kozuka-Hata H."/>
            <person name="Shin-I T."/>
            <person name="Minakuchi Y."/>
            <person name="Ohishi K."/>
            <person name="Motoyama A."/>
            <person name="Aizu T."/>
            <person name="Enomoto A."/>
            <person name="Kondo K."/>
            <person name="Tanaka S."/>
            <person name="Hara Y."/>
            <person name="Koshikawa S."/>
            <person name="Sagara H."/>
            <person name="Miura T."/>
            <person name="Yokobori S."/>
            <person name="Miyagawa K."/>
            <person name="Suzuki Y."/>
            <person name="Kubo T."/>
            <person name="Oyama M."/>
            <person name="Kohara Y."/>
            <person name="Fujiyama A."/>
            <person name="Arakawa K."/>
            <person name="Katayama T."/>
            <person name="Toyoda A."/>
            <person name="Kunieda T."/>
        </authorList>
    </citation>
    <scope>NUCLEOTIDE SEQUENCE [LARGE SCALE GENOMIC DNA]</scope>
    <source>
        <strain evidence="12 13">YOKOZUNA-1</strain>
    </source>
</reference>
<evidence type="ECO:0000256" key="5">
    <source>
        <dbReference type="ARBA" id="ARBA00022729"/>
    </source>
</evidence>
<organism evidence="12 13">
    <name type="scientific">Ramazzottius varieornatus</name>
    <name type="common">Water bear</name>
    <name type="synonym">Tardigrade</name>
    <dbReference type="NCBI Taxonomy" id="947166"/>
    <lineage>
        <taxon>Eukaryota</taxon>
        <taxon>Metazoa</taxon>
        <taxon>Ecdysozoa</taxon>
        <taxon>Tardigrada</taxon>
        <taxon>Eutardigrada</taxon>
        <taxon>Parachela</taxon>
        <taxon>Hypsibioidea</taxon>
        <taxon>Ramazzottiidae</taxon>
        <taxon>Ramazzottius</taxon>
    </lineage>
</organism>
<keyword evidence="6" id="KW-0914">Notch signaling pathway</keyword>
<keyword evidence="8" id="KW-0472">Membrane</keyword>
<evidence type="ECO:0000313" key="13">
    <source>
        <dbReference type="Proteomes" id="UP000186922"/>
    </source>
</evidence>
<dbReference type="OrthoDB" id="755951at2759"/>
<evidence type="ECO:0000256" key="8">
    <source>
        <dbReference type="ARBA" id="ARBA00023136"/>
    </source>
</evidence>
<dbReference type="Gene3D" id="3.40.630.10">
    <property type="entry name" value="Zn peptidases"/>
    <property type="match status" value="1"/>
</dbReference>
<keyword evidence="5 10" id="KW-0732">Signal</keyword>
<proteinExistence type="inferred from homology"/>
<keyword evidence="9" id="KW-0325">Glycoprotein</keyword>
<evidence type="ECO:0000256" key="7">
    <source>
        <dbReference type="ARBA" id="ARBA00022989"/>
    </source>
</evidence>
<comment type="subcellular location">
    <subcellularLocation>
        <location evidence="1">Membrane</location>
        <topology evidence="1">Single-pass type I membrane protein</topology>
    </subcellularLocation>
</comment>
<dbReference type="EMBL" id="BDGG01000001">
    <property type="protein sequence ID" value="GAU90889.1"/>
    <property type="molecule type" value="Genomic_DNA"/>
</dbReference>
<evidence type="ECO:0000313" key="12">
    <source>
        <dbReference type="EMBL" id="GAU90889.1"/>
    </source>
</evidence>
<dbReference type="Pfam" id="PF18266">
    <property type="entry name" value="Ncstrn_small"/>
    <property type="match status" value="1"/>
</dbReference>
<dbReference type="InterPro" id="IPR008710">
    <property type="entry name" value="Nicastrin"/>
</dbReference>
<evidence type="ECO:0000256" key="10">
    <source>
        <dbReference type="SAM" id="SignalP"/>
    </source>
</evidence>
<sequence>MMAQWFALIQYVCLLSLTNWISWSEVTAGRIREKIYHDFTGPAYCIKRLNGSHETGCSSGMSGNVGVLHAVEDFVDVNFVCKSGPHAPYVAVIDALDLSLYNTAVLRQLDDSQRVAGVILIKRENGTVPTAFSPEGTSPNRGYGLYSDPAIWNPVGSALLHQKWAFPIFLLHKKEEISYLFDNCLHRFNNRTASGGGAPWPLCSAQLKNFMFAAKDSKSCIRRSEMMTNLNPQGRCDPLSDFNVWSILNSLSKNLTSSAPANSTIVIAARLDSNAIFYQLANGAESTVSGLVTLLLLAEALAQVREELANKQILFLLLNGESYDYIGSSRLVYDMTTSSFPRPILHTVLAQNALINLDSIDMFIELSQVALLRDNAFYLHHHKTAARNDSDPSRQREGAFAAIAAEEGRRYQMDVTTSTASQQLPPSSLQSFLKAKPNMAGVVVADHSTTYHNQYYNSLFDTLESHNSSFGADSASQYSSAFSRNVQKVATVIVRSLYRLVTGKSSDIEASLQSSNDLMYCYAHKSNCSLFQTYFTDLKAQEHFLSDGPMNTYISVNRGSVPQEAAYLSWKTLAKLTGNVVGQMSEDECAKKNLEQDELVNYIFVNGNATENGTQLGDCIESNTGISQAKSPAFLLNDYSGKYSTWTESQWSSATFRIFLQPDPQEDVKILVFGIINTVVLTLLMYGLSHRATDIFLIPNNPVS</sequence>
<dbReference type="PANTHER" id="PTHR21092">
    <property type="entry name" value="NICASTRIN"/>
    <property type="match status" value="1"/>
</dbReference>
<evidence type="ECO:0000256" key="4">
    <source>
        <dbReference type="ARBA" id="ARBA00022692"/>
    </source>
</evidence>
<evidence type="ECO:0000256" key="1">
    <source>
        <dbReference type="ARBA" id="ARBA00004479"/>
    </source>
</evidence>
<feature type="chain" id="PRO_5008897388" description="Nicastrin" evidence="10">
    <location>
        <begin position="29"/>
        <end position="704"/>
    </location>
</feature>
<dbReference type="AlphaFoldDB" id="A0A1D1UMC9"/>
<dbReference type="SUPFAM" id="SSF53187">
    <property type="entry name" value="Zn-dependent exopeptidases"/>
    <property type="match status" value="1"/>
</dbReference>
<evidence type="ECO:0000256" key="2">
    <source>
        <dbReference type="ARBA" id="ARBA00007717"/>
    </source>
</evidence>
<feature type="domain" description="Nicastrin small lobe" evidence="11">
    <location>
        <begin position="45"/>
        <end position="213"/>
    </location>
</feature>
<keyword evidence="7" id="KW-1133">Transmembrane helix</keyword>
<dbReference type="GO" id="GO:0007219">
    <property type="term" value="P:Notch signaling pathway"/>
    <property type="evidence" value="ECO:0007669"/>
    <property type="project" value="UniProtKB-KW"/>
</dbReference>
<keyword evidence="4" id="KW-0812">Transmembrane</keyword>
<gene>
    <name evidence="12" type="primary">RvY_03245-1</name>
    <name evidence="12" type="synonym">RvY_03245.1</name>
    <name evidence="12" type="ORF">RvY_03245</name>
</gene>
<name>A0A1D1UMC9_RAMVA</name>
<dbReference type="GO" id="GO:0016485">
    <property type="term" value="P:protein processing"/>
    <property type="evidence" value="ECO:0007669"/>
    <property type="project" value="InterPro"/>
</dbReference>
<keyword evidence="13" id="KW-1185">Reference proteome</keyword>
<protein>
    <recommendedName>
        <fullName evidence="3">Nicastrin</fullName>
    </recommendedName>
</protein>
<dbReference type="GO" id="GO:0007220">
    <property type="term" value="P:Notch receptor processing"/>
    <property type="evidence" value="ECO:0007669"/>
    <property type="project" value="TreeGrafter"/>
</dbReference>
<dbReference type="Pfam" id="PF05450">
    <property type="entry name" value="Nicastrin"/>
    <property type="match status" value="1"/>
</dbReference>
<dbReference type="Proteomes" id="UP000186922">
    <property type="component" value="Unassembled WGS sequence"/>
</dbReference>
<comment type="similarity">
    <text evidence="2">Belongs to the nicastrin family.</text>
</comment>
<dbReference type="PANTHER" id="PTHR21092:SF0">
    <property type="entry name" value="NICASTRIN"/>
    <property type="match status" value="1"/>
</dbReference>
<evidence type="ECO:0000256" key="6">
    <source>
        <dbReference type="ARBA" id="ARBA00022976"/>
    </source>
</evidence>
<dbReference type="InterPro" id="IPR041084">
    <property type="entry name" value="Ncstrn_small"/>
</dbReference>
<comment type="caution">
    <text evidence="12">The sequence shown here is derived from an EMBL/GenBank/DDBJ whole genome shotgun (WGS) entry which is preliminary data.</text>
</comment>
<dbReference type="GO" id="GO:0005886">
    <property type="term" value="C:plasma membrane"/>
    <property type="evidence" value="ECO:0007669"/>
    <property type="project" value="UniProtKB-ARBA"/>
</dbReference>
<evidence type="ECO:0000259" key="11">
    <source>
        <dbReference type="Pfam" id="PF18266"/>
    </source>
</evidence>
<evidence type="ECO:0000256" key="9">
    <source>
        <dbReference type="ARBA" id="ARBA00023180"/>
    </source>
</evidence>
<evidence type="ECO:0000256" key="3">
    <source>
        <dbReference type="ARBA" id="ARBA00015303"/>
    </source>
</evidence>
<feature type="signal peptide" evidence="10">
    <location>
        <begin position="1"/>
        <end position="28"/>
    </location>
</feature>
<accession>A0A1D1UMC9</accession>